<name>A0ABP0D2N9_9PEZI</name>
<protein>
    <submittedName>
        <fullName evidence="2">Uncharacterized protein</fullName>
    </submittedName>
</protein>
<keyword evidence="3" id="KW-1185">Reference proteome</keyword>
<evidence type="ECO:0000313" key="2">
    <source>
        <dbReference type="EMBL" id="CAK7262488.1"/>
    </source>
</evidence>
<sequence length="159" mass="17621">MASTRPSLGNITSPHLLKRPLYRFPAPGNSGSAVSSYCSAIFPTSSSRELSEYTPNTAISSRCNGDSSSHQSNDNEHDDRRSSHEGHCKGDTHAAPKLEANNSIYSSHSAVSPQEKEGPLYDVAAHAYKNEPRRDYWADRPRPVYTNSSSESQDFRRYN</sequence>
<evidence type="ECO:0000256" key="1">
    <source>
        <dbReference type="SAM" id="MobiDB-lite"/>
    </source>
</evidence>
<feature type="compositionally biased region" description="Basic and acidic residues" evidence="1">
    <location>
        <begin position="73"/>
        <end position="96"/>
    </location>
</feature>
<organism evidence="2 3">
    <name type="scientific">Sporothrix epigloea</name>
    <dbReference type="NCBI Taxonomy" id="1892477"/>
    <lineage>
        <taxon>Eukaryota</taxon>
        <taxon>Fungi</taxon>
        <taxon>Dikarya</taxon>
        <taxon>Ascomycota</taxon>
        <taxon>Pezizomycotina</taxon>
        <taxon>Sordariomycetes</taxon>
        <taxon>Sordariomycetidae</taxon>
        <taxon>Ophiostomatales</taxon>
        <taxon>Ophiostomataceae</taxon>
        <taxon>Sporothrix</taxon>
    </lineage>
</organism>
<accession>A0ABP0D2N9</accession>
<feature type="compositionally biased region" description="Polar residues" evidence="1">
    <location>
        <begin position="1"/>
        <end position="13"/>
    </location>
</feature>
<dbReference type="EMBL" id="CAWUOM010000001">
    <property type="protein sequence ID" value="CAK7262488.1"/>
    <property type="molecule type" value="Genomic_DNA"/>
</dbReference>
<dbReference type="Proteomes" id="UP001642501">
    <property type="component" value="Unassembled WGS sequence"/>
</dbReference>
<reference evidence="2 3" key="1">
    <citation type="submission" date="2024-01" db="EMBL/GenBank/DDBJ databases">
        <authorList>
            <person name="Allen C."/>
            <person name="Tagirdzhanova G."/>
        </authorList>
    </citation>
    <scope>NUCLEOTIDE SEQUENCE [LARGE SCALE GENOMIC DNA]</scope>
    <source>
        <strain evidence="2 3">CBS 573.63</strain>
    </source>
</reference>
<feature type="region of interest" description="Disordered" evidence="1">
    <location>
        <begin position="1"/>
        <end position="159"/>
    </location>
</feature>
<feature type="compositionally biased region" description="Polar residues" evidence="1">
    <location>
        <begin position="100"/>
        <end position="112"/>
    </location>
</feature>
<feature type="compositionally biased region" description="Polar residues" evidence="1">
    <location>
        <begin position="29"/>
        <end position="72"/>
    </location>
</feature>
<evidence type="ECO:0000313" key="3">
    <source>
        <dbReference type="Proteomes" id="UP001642501"/>
    </source>
</evidence>
<feature type="compositionally biased region" description="Basic and acidic residues" evidence="1">
    <location>
        <begin position="128"/>
        <end position="142"/>
    </location>
</feature>
<gene>
    <name evidence="2" type="ORF">SEPCBS57363_000077</name>
</gene>
<comment type="caution">
    <text evidence="2">The sequence shown here is derived from an EMBL/GenBank/DDBJ whole genome shotgun (WGS) entry which is preliminary data.</text>
</comment>
<proteinExistence type="predicted"/>